<gene>
    <name evidence="14" type="ORF">MIND_00500900</name>
</gene>
<feature type="domain" description="PX" evidence="13">
    <location>
        <begin position="53"/>
        <end position="175"/>
    </location>
</feature>
<evidence type="ECO:0000256" key="5">
    <source>
        <dbReference type="ARBA" id="ARBA00022490"/>
    </source>
</evidence>
<dbReference type="SUPFAM" id="SSF64268">
    <property type="entry name" value="PX domain"/>
    <property type="match status" value="1"/>
</dbReference>
<dbReference type="PANTHER" id="PTHR45949">
    <property type="entry name" value="SORTING NEXIN-4"/>
    <property type="match status" value="1"/>
</dbReference>
<dbReference type="InterPro" id="IPR027267">
    <property type="entry name" value="AH/BAR_dom_sf"/>
</dbReference>
<evidence type="ECO:0000256" key="3">
    <source>
        <dbReference type="ARBA" id="ARBA00010883"/>
    </source>
</evidence>
<dbReference type="PROSITE" id="PS50195">
    <property type="entry name" value="PX"/>
    <property type="match status" value="1"/>
</dbReference>
<dbReference type="Proteomes" id="UP000636479">
    <property type="component" value="Unassembled WGS sequence"/>
</dbReference>
<dbReference type="Pfam" id="PF00787">
    <property type="entry name" value="PX"/>
    <property type="match status" value="1"/>
</dbReference>
<organism evidence="14 15">
    <name type="scientific">Mycena indigotica</name>
    <dbReference type="NCBI Taxonomy" id="2126181"/>
    <lineage>
        <taxon>Eukaryota</taxon>
        <taxon>Fungi</taxon>
        <taxon>Dikarya</taxon>
        <taxon>Basidiomycota</taxon>
        <taxon>Agaricomycotina</taxon>
        <taxon>Agaricomycetes</taxon>
        <taxon>Agaricomycetidae</taxon>
        <taxon>Agaricales</taxon>
        <taxon>Marasmiineae</taxon>
        <taxon>Mycenaceae</taxon>
        <taxon>Mycena</taxon>
    </lineage>
</organism>
<dbReference type="AlphaFoldDB" id="A0A8H6SZC6"/>
<dbReference type="CDD" id="cd06863">
    <property type="entry name" value="PX_Atg24p"/>
    <property type="match status" value="1"/>
</dbReference>
<keyword evidence="7" id="KW-0072">Autophagy</keyword>
<dbReference type="FunFam" id="1.20.1270.60:FF:000042">
    <property type="entry name" value="Vacuolar targeting protein Atg24"/>
    <property type="match status" value="1"/>
</dbReference>
<evidence type="ECO:0000256" key="8">
    <source>
        <dbReference type="ARBA" id="ARBA00023121"/>
    </source>
</evidence>
<sequence length="466" mass="53017">MFDDSDDVFDSVTWESPNPPSHPVSGDVPTGPGFRQSTSDSGEGPNDLKWEGYLITSVSDPVKELAETKDAYVSYLVSAKTNLRTFSTQSPSARRRFQDFVFLRDNLSRDFPACVVPPLPDKHRLEYITGDRFSPEFMERRRLDLHRFLERLARHPTLQRSTLVRAFFESTEWHVHMHQHTAHPPSEPSPGIIDNISDTLLNAFTRVRKPDERFLTMREGVDQFEDGLVLAERLWSRLRTRTSDGNPESGEDLTADYHDLAVAVQGLGFLESGITDPLNNFSNTLLEFSSLLRHLGQTTTDPFLIHLHSLLTYSHANRAVLRLRDQKQLDFEDLSDYLAGVTSERDRLAAVISGHAGSTGLGLGSYLKDRVDALRGADDDRSRVEKMRKLDIKIKELQDAVTTAHETSDAFSDETLREQTIFQHSKEAEMKEMLGHLADGQIEFYKSAMDEWERIIPLIQRIRVHP</sequence>
<keyword evidence="4" id="KW-0813">Transport</keyword>
<evidence type="ECO:0000256" key="9">
    <source>
        <dbReference type="ARBA" id="ARBA00023136"/>
    </source>
</evidence>
<dbReference type="EMBL" id="JACAZF010000004">
    <property type="protein sequence ID" value="KAF7307077.1"/>
    <property type="molecule type" value="Genomic_DNA"/>
</dbReference>
<evidence type="ECO:0000256" key="4">
    <source>
        <dbReference type="ARBA" id="ARBA00022448"/>
    </source>
</evidence>
<keyword evidence="9" id="KW-0472">Membrane</keyword>
<feature type="region of interest" description="Disordered" evidence="12">
    <location>
        <begin position="1"/>
        <end position="47"/>
    </location>
</feature>
<dbReference type="RefSeq" id="XP_037222096.1">
    <property type="nucleotide sequence ID" value="XM_037361804.1"/>
</dbReference>
<dbReference type="CDD" id="cd07628">
    <property type="entry name" value="BAR_Atg24p"/>
    <property type="match status" value="1"/>
</dbReference>
<dbReference type="SMART" id="SM00312">
    <property type="entry name" value="PX"/>
    <property type="match status" value="1"/>
</dbReference>
<dbReference type="GO" id="GO:0034727">
    <property type="term" value="P:piecemeal microautophagy of the nucleus"/>
    <property type="evidence" value="ECO:0007669"/>
    <property type="project" value="TreeGrafter"/>
</dbReference>
<comment type="caution">
    <text evidence="14">The sequence shown here is derived from an EMBL/GenBank/DDBJ whole genome shotgun (WGS) entry which is preliminary data.</text>
</comment>
<dbReference type="GO" id="GO:0000407">
    <property type="term" value="C:phagophore assembly site"/>
    <property type="evidence" value="ECO:0007669"/>
    <property type="project" value="TreeGrafter"/>
</dbReference>
<dbReference type="GO" id="GO:0061709">
    <property type="term" value="P:reticulophagy"/>
    <property type="evidence" value="ECO:0007669"/>
    <property type="project" value="TreeGrafter"/>
</dbReference>
<dbReference type="GO" id="GO:0000422">
    <property type="term" value="P:autophagy of mitochondrion"/>
    <property type="evidence" value="ECO:0007669"/>
    <property type="project" value="TreeGrafter"/>
</dbReference>
<reference evidence="14" key="1">
    <citation type="submission" date="2020-05" db="EMBL/GenBank/DDBJ databases">
        <title>Mycena genomes resolve the evolution of fungal bioluminescence.</title>
        <authorList>
            <person name="Tsai I.J."/>
        </authorList>
    </citation>
    <scope>NUCLEOTIDE SEQUENCE</scope>
    <source>
        <strain evidence="14">171206Taipei</strain>
    </source>
</reference>
<dbReference type="GO" id="GO:0015031">
    <property type="term" value="P:protein transport"/>
    <property type="evidence" value="ECO:0007669"/>
    <property type="project" value="TreeGrafter"/>
</dbReference>
<dbReference type="InterPro" id="IPR001683">
    <property type="entry name" value="PX_dom"/>
</dbReference>
<evidence type="ECO:0000256" key="10">
    <source>
        <dbReference type="ARBA" id="ARBA00040748"/>
    </source>
</evidence>
<evidence type="ECO:0000256" key="1">
    <source>
        <dbReference type="ARBA" id="ARBA00004481"/>
    </source>
</evidence>
<dbReference type="GO" id="GO:0005769">
    <property type="term" value="C:early endosome"/>
    <property type="evidence" value="ECO:0007669"/>
    <property type="project" value="TreeGrafter"/>
</dbReference>
<comment type="similarity">
    <text evidence="3">Belongs to the sorting nexin family.</text>
</comment>
<evidence type="ECO:0000256" key="6">
    <source>
        <dbReference type="ARBA" id="ARBA00022753"/>
    </source>
</evidence>
<keyword evidence="8" id="KW-0446">Lipid-binding</keyword>
<proteinExistence type="inferred from homology"/>
<comment type="subcellular location">
    <subcellularLocation>
        <location evidence="2">Cytoplasm</location>
    </subcellularLocation>
    <subcellularLocation>
        <location evidence="1">Endosome membrane</location>
        <topology evidence="1">Peripheral membrane protein</topology>
    </subcellularLocation>
</comment>
<accession>A0A8H6SZC6</accession>
<dbReference type="OrthoDB" id="205639at2759"/>
<dbReference type="GO" id="GO:0035091">
    <property type="term" value="F:phosphatidylinositol binding"/>
    <property type="evidence" value="ECO:0007669"/>
    <property type="project" value="InterPro"/>
</dbReference>
<evidence type="ECO:0000256" key="11">
    <source>
        <dbReference type="ARBA" id="ARBA00041273"/>
    </source>
</evidence>
<evidence type="ECO:0000256" key="7">
    <source>
        <dbReference type="ARBA" id="ARBA00023006"/>
    </source>
</evidence>
<name>A0A8H6SZC6_9AGAR</name>
<dbReference type="InterPro" id="IPR036871">
    <property type="entry name" value="PX_dom_sf"/>
</dbReference>
<protein>
    <recommendedName>
        <fullName evidence="10">Sorting nexin-4</fullName>
    </recommendedName>
    <alternativeName>
        <fullName evidence="11">Autophagy-related protein 24</fullName>
    </alternativeName>
</protein>
<dbReference type="GO" id="GO:0010008">
    <property type="term" value="C:endosome membrane"/>
    <property type="evidence" value="ECO:0007669"/>
    <property type="project" value="UniProtKB-SubCell"/>
</dbReference>
<dbReference type="Gene3D" id="1.20.1270.60">
    <property type="entry name" value="Arfaptin homology (AH) domain/BAR domain"/>
    <property type="match status" value="1"/>
</dbReference>
<evidence type="ECO:0000259" key="13">
    <source>
        <dbReference type="PROSITE" id="PS50195"/>
    </source>
</evidence>
<evidence type="ECO:0000313" key="14">
    <source>
        <dbReference type="EMBL" id="KAF7307077.1"/>
    </source>
</evidence>
<dbReference type="PANTHER" id="PTHR45949:SF2">
    <property type="entry name" value="SORTING NEXIN-4"/>
    <property type="match status" value="1"/>
</dbReference>
<evidence type="ECO:0000256" key="2">
    <source>
        <dbReference type="ARBA" id="ARBA00004496"/>
    </source>
</evidence>
<dbReference type="GeneID" id="59344320"/>
<dbReference type="GO" id="GO:0032456">
    <property type="term" value="P:endocytic recycling"/>
    <property type="evidence" value="ECO:0007669"/>
    <property type="project" value="TreeGrafter"/>
</dbReference>
<evidence type="ECO:0000313" key="15">
    <source>
        <dbReference type="Proteomes" id="UP000636479"/>
    </source>
</evidence>
<dbReference type="Gene3D" id="3.30.1520.10">
    <property type="entry name" value="Phox-like domain"/>
    <property type="match status" value="1"/>
</dbReference>
<evidence type="ECO:0000256" key="12">
    <source>
        <dbReference type="SAM" id="MobiDB-lite"/>
    </source>
</evidence>
<keyword evidence="6" id="KW-0967">Endosome</keyword>
<keyword evidence="15" id="KW-1185">Reference proteome</keyword>
<keyword evidence="5" id="KW-0963">Cytoplasm</keyword>